<dbReference type="AlphaFoldDB" id="A0A923DZ33"/>
<evidence type="ECO:0000313" key="2">
    <source>
        <dbReference type="Proteomes" id="UP000601055"/>
    </source>
</evidence>
<dbReference type="EMBL" id="WNXD01000001">
    <property type="protein sequence ID" value="MBB2144624.1"/>
    <property type="molecule type" value="Genomic_DNA"/>
</dbReference>
<keyword evidence="2" id="KW-1185">Reference proteome</keyword>
<proteinExistence type="predicted"/>
<reference evidence="1" key="1">
    <citation type="submission" date="2019-11" db="EMBL/GenBank/DDBJ databases">
        <title>Description of Pedobacter sp. LMG 31464T.</title>
        <authorList>
            <person name="Carlier A."/>
            <person name="Qi S."/>
            <person name="Vandamme P."/>
        </authorList>
    </citation>
    <scope>NUCLEOTIDE SEQUENCE</scope>
    <source>
        <strain evidence="1">LMG 31464</strain>
    </source>
</reference>
<evidence type="ECO:0000313" key="1">
    <source>
        <dbReference type="EMBL" id="MBB2144624.1"/>
    </source>
</evidence>
<comment type="caution">
    <text evidence="1">The sequence shown here is derived from an EMBL/GenBank/DDBJ whole genome shotgun (WGS) entry which is preliminary data.</text>
</comment>
<sequence length="284" mass="33008">MILSKRAKLILDVIEKNQDESMLKQLQNAGPPSTLGHFKSYLEITLVLIEKSKFSNSAIKVFIDLLTKENSYLESIEFRAKRMAIAQILSDGAVEPYARTAHMLGMFILEQYRHSNTFESRHIASIFSATEILAFNESYLSRYLAEHTLDDSSMMLLYSCISGLDNSKIYLSDKSLKLVKAKLEDDRSRFFYLHNFIRPLYLTESKDFPDATLHVAEPFYKQIFGSQDNFINFLQVKSVNLDEQMLKDDLFRIITYMKMTGSEYFDAQGFRLHRKHHAHLRIID</sequence>
<accession>A0A923DZ33</accession>
<gene>
    <name evidence="1" type="ORF">GM921_03955</name>
</gene>
<dbReference type="RefSeq" id="WP_182921308.1">
    <property type="nucleotide sequence ID" value="NZ_WNXD01000001.1"/>
</dbReference>
<organism evidence="1 2">
    <name type="scientific">Pedobacter planticolens</name>
    <dbReference type="NCBI Taxonomy" id="2679964"/>
    <lineage>
        <taxon>Bacteria</taxon>
        <taxon>Pseudomonadati</taxon>
        <taxon>Bacteroidota</taxon>
        <taxon>Sphingobacteriia</taxon>
        <taxon>Sphingobacteriales</taxon>
        <taxon>Sphingobacteriaceae</taxon>
        <taxon>Pedobacter</taxon>
    </lineage>
</organism>
<protein>
    <submittedName>
        <fullName evidence="1">Uncharacterized protein</fullName>
    </submittedName>
</protein>
<dbReference type="Proteomes" id="UP000601055">
    <property type="component" value="Unassembled WGS sequence"/>
</dbReference>
<name>A0A923DZ33_9SPHI</name>